<dbReference type="HOGENOM" id="CLU_1720917_0_0_6"/>
<protein>
    <recommendedName>
        <fullName evidence="4">DUF3617 family protein</fullName>
    </recommendedName>
</protein>
<dbReference type="Pfam" id="PF12276">
    <property type="entry name" value="DUF3617"/>
    <property type="match status" value="1"/>
</dbReference>
<organism evidence="2 3">
    <name type="scientific">Rhodanobacter denitrificans</name>
    <dbReference type="NCBI Taxonomy" id="666685"/>
    <lineage>
        <taxon>Bacteria</taxon>
        <taxon>Pseudomonadati</taxon>
        <taxon>Pseudomonadota</taxon>
        <taxon>Gammaproteobacteria</taxon>
        <taxon>Lysobacterales</taxon>
        <taxon>Rhodanobacteraceae</taxon>
        <taxon>Rhodanobacter</taxon>
    </lineage>
</organism>
<feature type="chain" id="PRO_5004056320" description="DUF3617 family protein" evidence="1">
    <location>
        <begin position="25"/>
        <end position="152"/>
    </location>
</feature>
<reference evidence="2 3" key="1">
    <citation type="submission" date="2012-04" db="EMBL/GenBank/DDBJ databases">
        <title>Complete genome of Rhodanobacter sp. 2APBS1.</title>
        <authorList>
            <consortium name="US DOE Joint Genome Institute"/>
            <person name="Huntemann M."/>
            <person name="Wei C.-L."/>
            <person name="Han J."/>
            <person name="Detter J.C."/>
            <person name="Han C."/>
            <person name="Tapia R."/>
            <person name="Munk A.C.C."/>
            <person name="Chen A."/>
            <person name="Krypides N."/>
            <person name="Mavromatis K."/>
            <person name="Markowitz V."/>
            <person name="Szeto E."/>
            <person name="Ivanova N."/>
            <person name="Mikhailova N."/>
            <person name="Ovchinnikova G."/>
            <person name="Pagani I."/>
            <person name="Pati A."/>
            <person name="Goodwin L."/>
            <person name="Peters L."/>
            <person name="Pitluck S."/>
            <person name="Woyke T."/>
            <person name="Prakash O."/>
            <person name="Elkins J."/>
            <person name="Brown S."/>
            <person name="Palumbo A."/>
            <person name="Hemme C."/>
            <person name="Zhou J."/>
            <person name="Watson D."/>
            <person name="Jardine P."/>
            <person name="Kostka J."/>
            <person name="Green S."/>
        </authorList>
    </citation>
    <scope>NUCLEOTIDE SEQUENCE [LARGE SCALE GENOMIC DNA]</scope>
    <source>
        <strain evidence="2 3">2APBS1</strain>
    </source>
</reference>
<dbReference type="InterPro" id="IPR022061">
    <property type="entry name" value="DUF3617"/>
</dbReference>
<accession>M4NAX4</accession>
<proteinExistence type="predicted"/>
<dbReference type="Proteomes" id="UP000011859">
    <property type="component" value="Chromosome"/>
</dbReference>
<dbReference type="RefSeq" id="WP_015446745.1">
    <property type="nucleotide sequence ID" value="NC_020541.1"/>
</dbReference>
<evidence type="ECO:0000313" key="2">
    <source>
        <dbReference type="EMBL" id="AGG87689.1"/>
    </source>
</evidence>
<dbReference type="KEGG" id="rhd:R2APBS1_0520"/>
<evidence type="ECO:0000256" key="1">
    <source>
        <dbReference type="SAM" id="SignalP"/>
    </source>
</evidence>
<feature type="signal peptide" evidence="1">
    <location>
        <begin position="1"/>
        <end position="24"/>
    </location>
</feature>
<evidence type="ECO:0008006" key="4">
    <source>
        <dbReference type="Google" id="ProtNLM"/>
    </source>
</evidence>
<keyword evidence="3" id="KW-1185">Reference proteome</keyword>
<dbReference type="AlphaFoldDB" id="M4NAX4"/>
<gene>
    <name evidence="2" type="ORF">R2APBS1_0520</name>
</gene>
<evidence type="ECO:0000313" key="3">
    <source>
        <dbReference type="Proteomes" id="UP000011859"/>
    </source>
</evidence>
<dbReference type="OrthoDB" id="5959642at2"/>
<dbReference type="EMBL" id="CP003470">
    <property type="protein sequence ID" value="AGG87689.1"/>
    <property type="molecule type" value="Genomic_DNA"/>
</dbReference>
<keyword evidence="1" id="KW-0732">Signal</keyword>
<sequence precursor="true">MHVSSILRRFGLGAFALWTTMALAQSGSGNMMTMTVTMKMQVSGAGDLPARTTTQEVCASTDHDMRAMLQHQQKCVVSDYRQLGSVISYHLVCGGNPPTMTGYARFELLPNDDIRGSVHANSNMGGQSVVMDMAYAGRRTGSCDYGASRQRR</sequence>
<dbReference type="eggNOG" id="ENOG50311M0">
    <property type="taxonomic scope" value="Bacteria"/>
</dbReference>
<name>M4NAX4_9GAMM</name>